<dbReference type="Pfam" id="PF07739">
    <property type="entry name" value="TipAS"/>
    <property type="match status" value="1"/>
</dbReference>
<dbReference type="SUPFAM" id="SSF89082">
    <property type="entry name" value="Antibiotic binding domain of TipA-like multidrug resistance regulators"/>
    <property type="match status" value="1"/>
</dbReference>
<keyword evidence="7" id="KW-1185">Reference proteome</keyword>
<feature type="domain" description="HTH merR-type" evidence="5">
    <location>
        <begin position="13"/>
        <end position="82"/>
    </location>
</feature>
<evidence type="ECO:0000256" key="3">
    <source>
        <dbReference type="ARBA" id="ARBA00023159"/>
    </source>
</evidence>
<dbReference type="InterPro" id="IPR012925">
    <property type="entry name" value="TipAS_dom"/>
</dbReference>
<dbReference type="InterPro" id="IPR009061">
    <property type="entry name" value="DNA-bd_dom_put_sf"/>
</dbReference>
<reference evidence="6 7" key="1">
    <citation type="submission" date="2018-07" db="EMBL/GenBank/DDBJ databases">
        <title>Genomic Encyclopedia of Type Strains, Phase IV (KMG-IV): sequencing the most valuable type-strain genomes for metagenomic binning, comparative biology and taxonomic classification.</title>
        <authorList>
            <person name="Goeker M."/>
        </authorList>
    </citation>
    <scope>NUCLEOTIDE SEQUENCE [LARGE SCALE GENOMIC DNA]</scope>
    <source>
        <strain evidence="6 7">DSM 44952</strain>
    </source>
</reference>
<comment type="caution">
    <text evidence="6">The sequence shown here is derived from an EMBL/GenBank/DDBJ whole genome shotgun (WGS) entry which is preliminary data.</text>
</comment>
<keyword evidence="1" id="KW-0805">Transcription regulation</keyword>
<dbReference type="SMART" id="SM00422">
    <property type="entry name" value="HTH_MERR"/>
    <property type="match status" value="1"/>
</dbReference>
<keyword evidence="3" id="KW-0010">Activator</keyword>
<dbReference type="GO" id="GO:0003677">
    <property type="term" value="F:DNA binding"/>
    <property type="evidence" value="ECO:0007669"/>
    <property type="project" value="UniProtKB-KW"/>
</dbReference>
<dbReference type="Gene3D" id="1.10.490.50">
    <property type="entry name" value="Antibiotic binding domain of TipA-like multidrug resistance regulators"/>
    <property type="match status" value="1"/>
</dbReference>
<dbReference type="EMBL" id="QQAZ01000008">
    <property type="protein sequence ID" value="RDI48436.1"/>
    <property type="molecule type" value="Genomic_DNA"/>
</dbReference>
<protein>
    <submittedName>
        <fullName evidence="6">DNA-binding transcriptional MerR regulator</fullName>
    </submittedName>
</protein>
<dbReference type="SUPFAM" id="SSF46955">
    <property type="entry name" value="Putative DNA-binding domain"/>
    <property type="match status" value="1"/>
</dbReference>
<dbReference type="InterPro" id="IPR036244">
    <property type="entry name" value="TipA-like_antibiotic-bd"/>
</dbReference>
<keyword evidence="4" id="KW-0804">Transcription</keyword>
<dbReference type="InterPro" id="IPR000551">
    <property type="entry name" value="MerR-type_HTH_dom"/>
</dbReference>
<dbReference type="RefSeq" id="WP_068022614.1">
    <property type="nucleotide sequence ID" value="NZ_QQAZ01000008.1"/>
</dbReference>
<organism evidence="6 7">
    <name type="scientific">Nocardia mexicana</name>
    <dbReference type="NCBI Taxonomy" id="279262"/>
    <lineage>
        <taxon>Bacteria</taxon>
        <taxon>Bacillati</taxon>
        <taxon>Actinomycetota</taxon>
        <taxon>Actinomycetes</taxon>
        <taxon>Mycobacteriales</taxon>
        <taxon>Nocardiaceae</taxon>
        <taxon>Nocardia</taxon>
    </lineage>
</organism>
<keyword evidence="2 6" id="KW-0238">DNA-binding</keyword>
<evidence type="ECO:0000313" key="7">
    <source>
        <dbReference type="Proteomes" id="UP000255355"/>
    </source>
</evidence>
<evidence type="ECO:0000259" key="5">
    <source>
        <dbReference type="PROSITE" id="PS50937"/>
    </source>
</evidence>
<dbReference type="OrthoDB" id="9809391at2"/>
<name>A0A370GYR4_9NOCA</name>
<dbReference type="STRING" id="1210089.GCA_001613165_04387"/>
<dbReference type="Proteomes" id="UP000255355">
    <property type="component" value="Unassembled WGS sequence"/>
</dbReference>
<evidence type="ECO:0000313" key="6">
    <source>
        <dbReference type="EMBL" id="RDI48436.1"/>
    </source>
</evidence>
<evidence type="ECO:0000256" key="1">
    <source>
        <dbReference type="ARBA" id="ARBA00023015"/>
    </source>
</evidence>
<dbReference type="Pfam" id="PF13411">
    <property type="entry name" value="MerR_1"/>
    <property type="match status" value="1"/>
</dbReference>
<dbReference type="PANTHER" id="PTHR30204">
    <property type="entry name" value="REDOX-CYCLING DRUG-SENSING TRANSCRIPTIONAL ACTIVATOR SOXR"/>
    <property type="match status" value="1"/>
</dbReference>
<dbReference type="GO" id="GO:0003700">
    <property type="term" value="F:DNA-binding transcription factor activity"/>
    <property type="evidence" value="ECO:0007669"/>
    <property type="project" value="InterPro"/>
</dbReference>
<accession>A0A370GYR4</accession>
<dbReference type="AlphaFoldDB" id="A0A370GYR4"/>
<dbReference type="PANTHER" id="PTHR30204:SF90">
    <property type="entry name" value="HTH-TYPE TRANSCRIPTIONAL ACTIVATOR MTA"/>
    <property type="match status" value="1"/>
</dbReference>
<dbReference type="PRINTS" id="PR00040">
    <property type="entry name" value="HTHMERR"/>
</dbReference>
<dbReference type="CDD" id="cd01106">
    <property type="entry name" value="HTH_TipAL-Mta"/>
    <property type="match status" value="1"/>
</dbReference>
<sequence length="262" mass="29573">MVRALSGPAGRTEWSIQELAKAAGTTSRTLRHYGELGLLSPSRIGSNGYRYYDQDSLVRLQRILLLRELGLGLPVIAEVLAGEQDAAAALRTHLDLLRQEQDRIARQIASVHTTLRKTEAGEPLMADEVFDGFDHTQYRDEVIERWGRDAYERSDRWWESLTEDGKKSFKQTHFDLVAAYREAFEAGKAPESAEVQAIVQRHYDWVALSWGGRRPDAQSFTGLGEMYVGDPRFAVNYDFGVGGTRGAEFVRDAMRAYAETRL</sequence>
<evidence type="ECO:0000256" key="4">
    <source>
        <dbReference type="ARBA" id="ARBA00023163"/>
    </source>
</evidence>
<dbReference type="PROSITE" id="PS50937">
    <property type="entry name" value="HTH_MERR_2"/>
    <property type="match status" value="1"/>
</dbReference>
<proteinExistence type="predicted"/>
<evidence type="ECO:0000256" key="2">
    <source>
        <dbReference type="ARBA" id="ARBA00023125"/>
    </source>
</evidence>
<dbReference type="Gene3D" id="1.10.1660.10">
    <property type="match status" value="1"/>
</dbReference>
<gene>
    <name evidence="6" type="ORF">DFR68_108269</name>
</gene>
<dbReference type="InterPro" id="IPR047057">
    <property type="entry name" value="MerR_fam"/>
</dbReference>